<comment type="subunit">
    <text evidence="9">Homodimer.</text>
</comment>
<dbReference type="KEGG" id="bmx:BMS_2994"/>
<accession>E1WZ68</accession>
<comment type="function">
    <text evidence="9">Catalyzes the attachment of tryptophan to tRNA(Trp).</text>
</comment>
<keyword evidence="6 9" id="KW-0648">Protein biosynthesis</keyword>
<evidence type="ECO:0000313" key="12">
    <source>
        <dbReference type="Proteomes" id="UP000008963"/>
    </source>
</evidence>
<feature type="short sequence motif" description="'HIGH' region" evidence="9">
    <location>
        <begin position="13"/>
        <end position="21"/>
    </location>
</feature>
<dbReference type="CDD" id="cd00806">
    <property type="entry name" value="TrpRS_core"/>
    <property type="match status" value="1"/>
</dbReference>
<evidence type="ECO:0000256" key="2">
    <source>
        <dbReference type="ARBA" id="ARBA00022490"/>
    </source>
</evidence>
<dbReference type="InterPro" id="IPR014729">
    <property type="entry name" value="Rossmann-like_a/b/a_fold"/>
</dbReference>
<dbReference type="Proteomes" id="UP000008963">
    <property type="component" value="Chromosome"/>
</dbReference>
<dbReference type="Gene3D" id="3.40.50.620">
    <property type="entry name" value="HUPs"/>
    <property type="match status" value="1"/>
</dbReference>
<dbReference type="GO" id="GO:0006436">
    <property type="term" value="P:tryptophanyl-tRNA aminoacylation"/>
    <property type="evidence" value="ECO:0007669"/>
    <property type="project" value="UniProtKB-UniRule"/>
</dbReference>
<keyword evidence="7 9" id="KW-0030">Aminoacyl-tRNA synthetase</keyword>
<dbReference type="FunFam" id="1.10.240.10:FF:000005">
    <property type="entry name" value="Tryptophan--tRNA ligase"/>
    <property type="match status" value="1"/>
</dbReference>
<dbReference type="AlphaFoldDB" id="E1WZ68"/>
<dbReference type="PANTHER" id="PTHR43766">
    <property type="entry name" value="TRYPTOPHAN--TRNA LIGASE, MITOCHONDRIAL"/>
    <property type="match status" value="1"/>
</dbReference>
<proteinExistence type="inferred from homology"/>
<feature type="binding site" evidence="9">
    <location>
        <position position="195"/>
    </location>
    <ligand>
        <name>ATP</name>
        <dbReference type="ChEBI" id="CHEBI:30616"/>
    </ligand>
</feature>
<evidence type="ECO:0000256" key="3">
    <source>
        <dbReference type="ARBA" id="ARBA00022598"/>
    </source>
</evidence>
<evidence type="ECO:0000313" key="11">
    <source>
        <dbReference type="EMBL" id="CBW27756.1"/>
    </source>
</evidence>
<dbReference type="EC" id="6.1.1.2" evidence="9"/>
<dbReference type="FunFam" id="3.40.50.620:FF:000144">
    <property type="entry name" value="Tryptophan--tRNA ligase"/>
    <property type="match status" value="1"/>
</dbReference>
<evidence type="ECO:0000256" key="6">
    <source>
        <dbReference type="ARBA" id="ARBA00022917"/>
    </source>
</evidence>
<dbReference type="GO" id="GO:0005829">
    <property type="term" value="C:cytosol"/>
    <property type="evidence" value="ECO:0007669"/>
    <property type="project" value="TreeGrafter"/>
</dbReference>
<evidence type="ECO:0000256" key="4">
    <source>
        <dbReference type="ARBA" id="ARBA00022741"/>
    </source>
</evidence>
<dbReference type="InterPro" id="IPR002305">
    <property type="entry name" value="aa-tRNA-synth_Ic"/>
</dbReference>
<dbReference type="RefSeq" id="WP_014245527.1">
    <property type="nucleotide sequence ID" value="NC_016620.1"/>
</dbReference>
<dbReference type="InterPro" id="IPR001412">
    <property type="entry name" value="aa-tRNA-synth_I_CS"/>
</dbReference>
<dbReference type="NCBIfam" id="NF009207">
    <property type="entry name" value="PRK12556.1"/>
    <property type="match status" value="1"/>
</dbReference>
<dbReference type="NCBIfam" id="TIGR00233">
    <property type="entry name" value="trpS"/>
    <property type="match status" value="1"/>
</dbReference>
<keyword evidence="12" id="KW-1185">Reference proteome</keyword>
<dbReference type="InterPro" id="IPR024109">
    <property type="entry name" value="Trp-tRNA-ligase_bac-type"/>
</dbReference>
<keyword evidence="3 9" id="KW-0436">Ligase</keyword>
<feature type="binding site" evidence="9">
    <location>
        <begin position="20"/>
        <end position="21"/>
    </location>
    <ligand>
        <name>ATP</name>
        <dbReference type="ChEBI" id="CHEBI:30616"/>
    </ligand>
</feature>
<evidence type="ECO:0000256" key="9">
    <source>
        <dbReference type="HAMAP-Rule" id="MF_00140"/>
    </source>
</evidence>
<keyword evidence="4 9" id="KW-0547">Nucleotide-binding</keyword>
<organism evidence="11 12">
    <name type="scientific">Halobacteriovorax marinus (strain ATCC BAA-682 / DSM 15412 / SJ)</name>
    <name type="common">Bacteriovorax marinus</name>
    <dbReference type="NCBI Taxonomy" id="862908"/>
    <lineage>
        <taxon>Bacteria</taxon>
        <taxon>Pseudomonadati</taxon>
        <taxon>Bdellovibrionota</taxon>
        <taxon>Bacteriovoracia</taxon>
        <taxon>Bacteriovoracales</taxon>
        <taxon>Halobacteriovoraceae</taxon>
        <taxon>Halobacteriovorax</taxon>
    </lineage>
</organism>
<dbReference type="InterPro" id="IPR002306">
    <property type="entry name" value="Trp-tRNA-ligase"/>
</dbReference>
<dbReference type="PRINTS" id="PR01039">
    <property type="entry name" value="TRNASYNTHTRP"/>
</dbReference>
<dbReference type="GO" id="GO:0004830">
    <property type="term" value="F:tryptophan-tRNA ligase activity"/>
    <property type="evidence" value="ECO:0007669"/>
    <property type="project" value="UniProtKB-UniRule"/>
</dbReference>
<dbReference type="PANTHER" id="PTHR43766:SF1">
    <property type="entry name" value="TRYPTOPHAN--TRNA LIGASE, MITOCHONDRIAL"/>
    <property type="match status" value="1"/>
</dbReference>
<dbReference type="InterPro" id="IPR050203">
    <property type="entry name" value="Trp-tRNA_synthetase"/>
</dbReference>
<feature type="binding site" evidence="9">
    <location>
        <begin position="157"/>
        <end position="159"/>
    </location>
    <ligand>
        <name>ATP</name>
        <dbReference type="ChEBI" id="CHEBI:30616"/>
    </ligand>
</feature>
<keyword evidence="2 9" id="KW-0963">Cytoplasm</keyword>
<evidence type="ECO:0000256" key="10">
    <source>
        <dbReference type="RuleBase" id="RU363036"/>
    </source>
</evidence>
<dbReference type="OrthoDB" id="9801042at2"/>
<dbReference type="STRING" id="862908.BMS_2994"/>
<dbReference type="SUPFAM" id="SSF52374">
    <property type="entry name" value="Nucleotidylyl transferase"/>
    <property type="match status" value="1"/>
</dbReference>
<comment type="similarity">
    <text evidence="1 9 10">Belongs to the class-I aminoacyl-tRNA synthetase family.</text>
</comment>
<comment type="catalytic activity">
    <reaction evidence="8 9">
        <text>tRNA(Trp) + L-tryptophan + ATP = L-tryptophyl-tRNA(Trp) + AMP + diphosphate + H(+)</text>
        <dbReference type="Rhea" id="RHEA:24080"/>
        <dbReference type="Rhea" id="RHEA-COMP:9671"/>
        <dbReference type="Rhea" id="RHEA-COMP:9705"/>
        <dbReference type="ChEBI" id="CHEBI:15378"/>
        <dbReference type="ChEBI" id="CHEBI:30616"/>
        <dbReference type="ChEBI" id="CHEBI:33019"/>
        <dbReference type="ChEBI" id="CHEBI:57912"/>
        <dbReference type="ChEBI" id="CHEBI:78442"/>
        <dbReference type="ChEBI" id="CHEBI:78535"/>
        <dbReference type="ChEBI" id="CHEBI:456215"/>
        <dbReference type="EC" id="6.1.1.2"/>
    </reaction>
</comment>
<evidence type="ECO:0000256" key="1">
    <source>
        <dbReference type="ARBA" id="ARBA00005594"/>
    </source>
</evidence>
<name>E1WZ68_HALMS</name>
<reference evidence="12" key="1">
    <citation type="journal article" date="2013" name="ISME J.">
        <title>A small predatory core genome in the divergent marine Bacteriovorax marinus SJ and the terrestrial Bdellovibrio bacteriovorus.</title>
        <authorList>
            <person name="Crossman L.C."/>
            <person name="Chen H."/>
            <person name="Cerdeno-Tarraga A.M."/>
            <person name="Brooks K."/>
            <person name="Quail M.A."/>
            <person name="Pineiro S.A."/>
            <person name="Hobley L."/>
            <person name="Sockett R.E."/>
            <person name="Bentley S.D."/>
            <person name="Parkhill J."/>
            <person name="Williams H.N."/>
            <person name="Stine O.C."/>
        </authorList>
    </citation>
    <scope>NUCLEOTIDE SEQUENCE [LARGE SCALE GENOMIC DNA]</scope>
    <source>
        <strain evidence="12">ATCC BAA-682 / DSM 15412 / SJ</strain>
    </source>
</reference>
<feature type="binding site" evidence="9">
    <location>
        <begin position="12"/>
        <end position="14"/>
    </location>
    <ligand>
        <name>ATP</name>
        <dbReference type="ChEBI" id="CHEBI:30616"/>
    </ligand>
</feature>
<feature type="binding site" evidence="9">
    <location>
        <begin position="202"/>
        <end position="206"/>
    </location>
    <ligand>
        <name>ATP</name>
        <dbReference type="ChEBI" id="CHEBI:30616"/>
    </ligand>
</feature>
<sequence length="333" mass="37313">MSDKKISLTGIKPTGVPHLGNYLGAIKPALEMAQSSEYEGYYFIADYHSLTTIHKPEVLREYIYEVAATWLALGLDPSKVTLYQQSHIPEILELNWITSCFTAKGLMNRAHAYKALVQNNEEAGKDIDHGVNMGIYTYPILMACDILFLKSNIVPVGADQLQHIEIARDIASAFNYVYGDVFTLPEAKAQEGALVPGLDGRKMSKSYGNHIPLFLPEKKLRKTINKITTDTSAPEDPKNPDDSLVFDLYKFFATEEQVTELDAWYRRGIGWGEAKLELFNVINDHLKGPREKYNELMADKSQIDKVLVEGAERVRPKAAAFLKEVKKAVGVLS</sequence>
<dbReference type="PROSITE" id="PS00178">
    <property type="entry name" value="AA_TRNA_LIGASE_I"/>
    <property type="match status" value="1"/>
</dbReference>
<dbReference type="eggNOG" id="COG0180">
    <property type="taxonomic scope" value="Bacteria"/>
</dbReference>
<protein>
    <recommendedName>
        <fullName evidence="9">Tryptophan--tRNA ligase</fullName>
        <ecNumber evidence="9">6.1.1.2</ecNumber>
    </recommendedName>
    <alternativeName>
        <fullName evidence="9">Tryptophanyl-tRNA synthetase</fullName>
        <shortName evidence="9">TrpRS</shortName>
    </alternativeName>
</protein>
<feature type="binding site" evidence="9">
    <location>
        <position position="145"/>
    </location>
    <ligand>
        <name>L-tryptophan</name>
        <dbReference type="ChEBI" id="CHEBI:57912"/>
    </ligand>
</feature>
<gene>
    <name evidence="9 11" type="primary">trpS</name>
    <name evidence="11" type="ordered locus">BMS_2994</name>
</gene>
<dbReference type="GO" id="GO:0005524">
    <property type="term" value="F:ATP binding"/>
    <property type="evidence" value="ECO:0007669"/>
    <property type="project" value="UniProtKB-UniRule"/>
</dbReference>
<dbReference type="HOGENOM" id="CLU_029244_5_0_7"/>
<dbReference type="PATRIC" id="fig|862908.3.peg.2862"/>
<evidence type="ECO:0000256" key="7">
    <source>
        <dbReference type="ARBA" id="ARBA00023146"/>
    </source>
</evidence>
<evidence type="ECO:0000256" key="5">
    <source>
        <dbReference type="ARBA" id="ARBA00022840"/>
    </source>
</evidence>
<dbReference type="Gene3D" id="1.10.240.10">
    <property type="entry name" value="Tyrosyl-Transfer RNA Synthetase"/>
    <property type="match status" value="1"/>
</dbReference>
<dbReference type="Pfam" id="PF00579">
    <property type="entry name" value="tRNA-synt_1b"/>
    <property type="match status" value="1"/>
</dbReference>
<dbReference type="EMBL" id="FQ312005">
    <property type="protein sequence ID" value="CBW27756.1"/>
    <property type="molecule type" value="Genomic_DNA"/>
</dbReference>
<feature type="short sequence motif" description="'KMSKS' region" evidence="9">
    <location>
        <begin position="202"/>
        <end position="206"/>
    </location>
</feature>
<keyword evidence="5 9" id="KW-0067">ATP-binding</keyword>
<dbReference type="HAMAP" id="MF_00140_B">
    <property type="entry name" value="Trp_tRNA_synth_B"/>
    <property type="match status" value="1"/>
</dbReference>
<comment type="subcellular location">
    <subcellularLocation>
        <location evidence="9">Cytoplasm</location>
    </subcellularLocation>
</comment>
<evidence type="ECO:0000256" key="8">
    <source>
        <dbReference type="ARBA" id="ARBA00049929"/>
    </source>
</evidence>